<proteinExistence type="predicted"/>
<dbReference type="Proteomes" id="UP000232688">
    <property type="component" value="Unassembled WGS sequence"/>
</dbReference>
<sequence>MRKIICGKTPADVWSQVDYKPEFDANKLFGVDNEYTQTLISELQIPSCTLEEWN</sequence>
<dbReference type="EMBL" id="LLXH01002818">
    <property type="protein sequence ID" value="PKC55057.1"/>
    <property type="molecule type" value="Genomic_DNA"/>
</dbReference>
<dbReference type="AlphaFoldDB" id="A0A2I1FNW8"/>
<reference evidence="1 2" key="1">
    <citation type="submission" date="2017-10" db="EMBL/GenBank/DDBJ databases">
        <title>Extensive intraspecific genome diversity in a model arbuscular mycorrhizal fungus.</title>
        <authorList>
            <person name="Chen E.C.H."/>
            <person name="Morin E."/>
            <person name="Baudet D."/>
            <person name="Noel J."/>
            <person name="Ndikumana S."/>
            <person name="Charron P."/>
            <person name="St-Onge C."/>
            <person name="Giorgi J."/>
            <person name="Grigoriev I.V."/>
            <person name="Roux C."/>
            <person name="Martin F.M."/>
            <person name="Corradi N."/>
        </authorList>
    </citation>
    <scope>NUCLEOTIDE SEQUENCE [LARGE SCALE GENOMIC DNA]</scope>
    <source>
        <strain evidence="1 2">A1</strain>
    </source>
</reference>
<evidence type="ECO:0000313" key="1">
    <source>
        <dbReference type="EMBL" id="PKC55057.1"/>
    </source>
</evidence>
<reference evidence="1 2" key="2">
    <citation type="submission" date="2017-10" db="EMBL/GenBank/DDBJ databases">
        <title>Genome analyses suggest a sexual origin of heterokaryosis in a supposedly ancient asexual fungus.</title>
        <authorList>
            <person name="Corradi N."/>
            <person name="Sedzielewska K."/>
            <person name="Noel J."/>
            <person name="Charron P."/>
            <person name="Farinelli L."/>
            <person name="Marton T."/>
            <person name="Kruger M."/>
            <person name="Pelin A."/>
            <person name="Brachmann A."/>
            <person name="Corradi N."/>
        </authorList>
    </citation>
    <scope>NUCLEOTIDE SEQUENCE [LARGE SCALE GENOMIC DNA]</scope>
    <source>
        <strain evidence="1 2">A1</strain>
    </source>
</reference>
<feature type="non-terminal residue" evidence="1">
    <location>
        <position position="54"/>
    </location>
</feature>
<organism evidence="1 2">
    <name type="scientific">Rhizophagus irregularis</name>
    <dbReference type="NCBI Taxonomy" id="588596"/>
    <lineage>
        <taxon>Eukaryota</taxon>
        <taxon>Fungi</taxon>
        <taxon>Fungi incertae sedis</taxon>
        <taxon>Mucoromycota</taxon>
        <taxon>Glomeromycotina</taxon>
        <taxon>Glomeromycetes</taxon>
        <taxon>Glomerales</taxon>
        <taxon>Glomeraceae</taxon>
        <taxon>Rhizophagus</taxon>
    </lineage>
</organism>
<accession>A0A2I1FNW8</accession>
<dbReference type="VEuPathDB" id="FungiDB:RhiirA1_429680"/>
<name>A0A2I1FNW8_9GLOM</name>
<gene>
    <name evidence="1" type="ORF">RhiirA1_429680</name>
</gene>
<comment type="caution">
    <text evidence="1">The sequence shown here is derived from an EMBL/GenBank/DDBJ whole genome shotgun (WGS) entry which is preliminary data.</text>
</comment>
<evidence type="ECO:0000313" key="2">
    <source>
        <dbReference type="Proteomes" id="UP000232688"/>
    </source>
</evidence>
<protein>
    <submittedName>
        <fullName evidence="1">Uncharacterized protein</fullName>
    </submittedName>
</protein>